<keyword evidence="2" id="KW-1185">Reference proteome</keyword>
<protein>
    <submittedName>
        <fullName evidence="1">Uncharacterized protein</fullName>
    </submittedName>
</protein>
<comment type="caution">
    <text evidence="1">The sequence shown here is derived from an EMBL/GenBank/DDBJ whole genome shotgun (WGS) entry which is preliminary data.</text>
</comment>
<reference evidence="1" key="1">
    <citation type="journal article" date="2023" name="Insect Mol. Biol.">
        <title>Genome sequencing provides insights into the evolution of gene families encoding plant cell wall-degrading enzymes in longhorned beetles.</title>
        <authorList>
            <person name="Shin N.R."/>
            <person name="Okamura Y."/>
            <person name="Kirsch R."/>
            <person name="Pauchet Y."/>
        </authorList>
    </citation>
    <scope>NUCLEOTIDE SEQUENCE</scope>
    <source>
        <strain evidence="1">AMC_N1</strain>
    </source>
</reference>
<gene>
    <name evidence="1" type="ORF">NQ318_020188</name>
</gene>
<organism evidence="1 2">
    <name type="scientific">Aromia moschata</name>
    <dbReference type="NCBI Taxonomy" id="1265417"/>
    <lineage>
        <taxon>Eukaryota</taxon>
        <taxon>Metazoa</taxon>
        <taxon>Ecdysozoa</taxon>
        <taxon>Arthropoda</taxon>
        <taxon>Hexapoda</taxon>
        <taxon>Insecta</taxon>
        <taxon>Pterygota</taxon>
        <taxon>Neoptera</taxon>
        <taxon>Endopterygota</taxon>
        <taxon>Coleoptera</taxon>
        <taxon>Polyphaga</taxon>
        <taxon>Cucujiformia</taxon>
        <taxon>Chrysomeloidea</taxon>
        <taxon>Cerambycidae</taxon>
        <taxon>Cerambycinae</taxon>
        <taxon>Callichromatini</taxon>
        <taxon>Aromia</taxon>
    </lineage>
</organism>
<sequence>METEAENDNKLFQNSIKYLHSISNVKALNVPALKSFYSTKGRLMELRNAIYLPFNLTRTSVRCQRCLINLSDGPASYKIKAQEKKSKFARKVLGKFHRDKPLTKYQRKYIKHLDEFNGNHLAITCKFCKKESLIKLEKPKKTVRSKGSKNIPQKKKRIKKKDKFCGLNEEAVLSLTPQNVRGFRRLNVRNKRQKNLSF</sequence>
<proteinExistence type="predicted"/>
<name>A0AAV8ZBC8_9CUCU</name>
<dbReference type="AlphaFoldDB" id="A0AAV8ZBC8"/>
<dbReference type="Proteomes" id="UP001162162">
    <property type="component" value="Unassembled WGS sequence"/>
</dbReference>
<accession>A0AAV8ZBC8</accession>
<evidence type="ECO:0000313" key="1">
    <source>
        <dbReference type="EMBL" id="KAJ8960889.1"/>
    </source>
</evidence>
<evidence type="ECO:0000313" key="2">
    <source>
        <dbReference type="Proteomes" id="UP001162162"/>
    </source>
</evidence>
<dbReference type="EMBL" id="JAPWTK010000007">
    <property type="protein sequence ID" value="KAJ8960889.1"/>
    <property type="molecule type" value="Genomic_DNA"/>
</dbReference>